<dbReference type="AlphaFoldDB" id="A0A7W2FFI6"/>
<reference evidence="2 3" key="1">
    <citation type="submission" date="2020-07" db="EMBL/GenBank/DDBJ databases">
        <title>Novel species isolated from subtropical streams in China.</title>
        <authorList>
            <person name="Lu H."/>
        </authorList>
    </citation>
    <scope>NUCLEOTIDE SEQUENCE [LARGE SCALE GENOMIC DNA]</scope>
    <source>
        <strain evidence="2 3">LX47W</strain>
    </source>
</reference>
<keyword evidence="3" id="KW-1185">Reference proteome</keyword>
<name>A0A7W2FFI6_9BURK</name>
<organism evidence="2 3">
    <name type="scientific">Rugamonas apoptosis</name>
    <dbReference type="NCBI Taxonomy" id="2758570"/>
    <lineage>
        <taxon>Bacteria</taxon>
        <taxon>Pseudomonadati</taxon>
        <taxon>Pseudomonadota</taxon>
        <taxon>Betaproteobacteria</taxon>
        <taxon>Burkholderiales</taxon>
        <taxon>Oxalobacteraceae</taxon>
        <taxon>Telluria group</taxon>
        <taxon>Rugamonas</taxon>
    </lineage>
</organism>
<evidence type="ECO:0000313" key="2">
    <source>
        <dbReference type="EMBL" id="MBA5690639.1"/>
    </source>
</evidence>
<evidence type="ECO:0000313" key="3">
    <source>
        <dbReference type="Proteomes" id="UP000573499"/>
    </source>
</evidence>
<proteinExistence type="predicted"/>
<feature type="signal peptide" evidence="1">
    <location>
        <begin position="1"/>
        <end position="20"/>
    </location>
</feature>
<dbReference type="RefSeq" id="WP_182157550.1">
    <property type="nucleotide sequence ID" value="NZ_JACEZU010000021.1"/>
</dbReference>
<sequence>MTTRILACMVLLLCGAGAQAAGMSSNHHPKDYCGLGAEVGLPSSSYTNGVCGSKYVDVGSAPGANGLINNLSFYSMGDFDNPTTLKHVSFILNVNNPADG</sequence>
<evidence type="ECO:0000256" key="1">
    <source>
        <dbReference type="SAM" id="SignalP"/>
    </source>
</evidence>
<dbReference type="EMBL" id="JACEZU010000021">
    <property type="protein sequence ID" value="MBA5690639.1"/>
    <property type="molecule type" value="Genomic_DNA"/>
</dbReference>
<dbReference type="Proteomes" id="UP000573499">
    <property type="component" value="Unassembled WGS sequence"/>
</dbReference>
<gene>
    <name evidence="2" type="ORF">H3H39_26740</name>
</gene>
<accession>A0A7W2FFI6</accession>
<keyword evidence="1" id="KW-0732">Signal</keyword>
<feature type="chain" id="PRO_5030624534" evidence="1">
    <location>
        <begin position="21"/>
        <end position="100"/>
    </location>
</feature>
<protein>
    <submittedName>
        <fullName evidence="2">Uncharacterized protein</fullName>
    </submittedName>
</protein>
<comment type="caution">
    <text evidence="2">The sequence shown here is derived from an EMBL/GenBank/DDBJ whole genome shotgun (WGS) entry which is preliminary data.</text>
</comment>